<dbReference type="InterPro" id="IPR013538">
    <property type="entry name" value="ASHA1/2-like_C"/>
</dbReference>
<dbReference type="AlphaFoldDB" id="A0A939LPG7"/>
<evidence type="ECO:0000313" key="4">
    <source>
        <dbReference type="Proteomes" id="UP000664209"/>
    </source>
</evidence>
<proteinExistence type="inferred from homology"/>
<comment type="caution">
    <text evidence="3">The sequence shown here is derived from an EMBL/GenBank/DDBJ whole genome shotgun (WGS) entry which is preliminary data.</text>
</comment>
<sequence>MRVTLPAPVEQAWLALTDSQRTVSWLGRLDTVAIAEGGRFDLWHDKTVRSRHTVTKWHSGHLLSLTWDFPEERTSRVTFTLAEESPSTSRLTLHHEDLEDAVSYAAGWHRHLQYLHGHLRGDDLPIDDFWSGYDDLVELYASSAPTSEP</sequence>
<dbReference type="Pfam" id="PF08327">
    <property type="entry name" value="AHSA1"/>
    <property type="match status" value="1"/>
</dbReference>
<comment type="similarity">
    <text evidence="1">Belongs to the AHA1 family.</text>
</comment>
<feature type="domain" description="Activator of Hsp90 ATPase homologue 1/2-like C-terminal" evidence="2">
    <location>
        <begin position="7"/>
        <end position="117"/>
    </location>
</feature>
<dbReference type="Gene3D" id="3.30.530.20">
    <property type="match status" value="1"/>
</dbReference>
<accession>A0A939LPG7</accession>
<dbReference type="Proteomes" id="UP000664209">
    <property type="component" value="Unassembled WGS sequence"/>
</dbReference>
<evidence type="ECO:0000256" key="1">
    <source>
        <dbReference type="ARBA" id="ARBA00006817"/>
    </source>
</evidence>
<dbReference type="InterPro" id="IPR023393">
    <property type="entry name" value="START-like_dom_sf"/>
</dbReference>
<keyword evidence="4" id="KW-1185">Reference proteome</keyword>
<name>A0A939LPG7_9CELL</name>
<reference evidence="3" key="1">
    <citation type="submission" date="2021-03" db="EMBL/GenBank/DDBJ databases">
        <title>Actinotalea soli sp. nov., isolated from soil.</title>
        <authorList>
            <person name="Ping W."/>
            <person name="Zhang J."/>
        </authorList>
    </citation>
    <scope>NUCLEOTIDE SEQUENCE</scope>
    <source>
        <strain evidence="3">BY-33</strain>
    </source>
</reference>
<dbReference type="EMBL" id="JAGEMK010000001">
    <property type="protein sequence ID" value="MBO1750500.1"/>
    <property type="molecule type" value="Genomic_DNA"/>
</dbReference>
<protein>
    <submittedName>
        <fullName evidence="3">SRPBCC domain-containing protein</fullName>
    </submittedName>
</protein>
<dbReference type="SUPFAM" id="SSF55961">
    <property type="entry name" value="Bet v1-like"/>
    <property type="match status" value="1"/>
</dbReference>
<evidence type="ECO:0000259" key="2">
    <source>
        <dbReference type="Pfam" id="PF08327"/>
    </source>
</evidence>
<organism evidence="3 4">
    <name type="scientific">Actinotalea soli</name>
    <dbReference type="NCBI Taxonomy" id="2819234"/>
    <lineage>
        <taxon>Bacteria</taxon>
        <taxon>Bacillati</taxon>
        <taxon>Actinomycetota</taxon>
        <taxon>Actinomycetes</taxon>
        <taxon>Micrococcales</taxon>
        <taxon>Cellulomonadaceae</taxon>
        <taxon>Actinotalea</taxon>
    </lineage>
</organism>
<evidence type="ECO:0000313" key="3">
    <source>
        <dbReference type="EMBL" id="MBO1750500.1"/>
    </source>
</evidence>
<gene>
    <name evidence="3" type="ORF">J4G33_01650</name>
</gene>